<gene>
    <name evidence="9" type="ORF">AXF13_08705</name>
</gene>
<name>A0A109W4C6_9BACT</name>
<dbReference type="CDD" id="cd02149">
    <property type="entry name" value="NfsB-like"/>
    <property type="match status" value="1"/>
</dbReference>
<keyword evidence="6" id="KW-0560">Oxidoreductase</keyword>
<keyword evidence="5" id="KW-0521">NADP</keyword>
<evidence type="ECO:0000256" key="5">
    <source>
        <dbReference type="ARBA" id="ARBA00022857"/>
    </source>
</evidence>
<dbReference type="KEGG" id="dfi:AXF13_08705"/>
<comment type="similarity">
    <text evidence="2">Belongs to the nitroreductase family.</text>
</comment>
<evidence type="ECO:0000256" key="1">
    <source>
        <dbReference type="ARBA" id="ARBA00001917"/>
    </source>
</evidence>
<dbReference type="RefSeq" id="WP_062252642.1">
    <property type="nucleotide sequence ID" value="NZ_CP014229.1"/>
</dbReference>
<dbReference type="InterPro" id="IPR029479">
    <property type="entry name" value="Nitroreductase"/>
</dbReference>
<dbReference type="InterPro" id="IPR033878">
    <property type="entry name" value="NfsB-like"/>
</dbReference>
<dbReference type="Pfam" id="PF00881">
    <property type="entry name" value="Nitroreductase"/>
    <property type="match status" value="1"/>
</dbReference>
<dbReference type="InterPro" id="IPR000415">
    <property type="entry name" value="Nitroreductase-like"/>
</dbReference>
<evidence type="ECO:0000256" key="4">
    <source>
        <dbReference type="ARBA" id="ARBA00022643"/>
    </source>
</evidence>
<proteinExistence type="inferred from homology"/>
<comment type="cofactor">
    <cofactor evidence="1">
        <name>FMN</name>
        <dbReference type="ChEBI" id="CHEBI:58210"/>
    </cofactor>
</comment>
<evidence type="ECO:0000256" key="3">
    <source>
        <dbReference type="ARBA" id="ARBA00022630"/>
    </source>
</evidence>
<evidence type="ECO:0000313" key="10">
    <source>
        <dbReference type="Proteomes" id="UP000069241"/>
    </source>
</evidence>
<dbReference type="InterPro" id="IPR050627">
    <property type="entry name" value="Nitroreductase/BluB"/>
</dbReference>
<dbReference type="Proteomes" id="UP000069241">
    <property type="component" value="Chromosome"/>
</dbReference>
<dbReference type="AlphaFoldDB" id="A0A109W4C6"/>
<keyword evidence="3" id="KW-0285">Flavoprotein</keyword>
<evidence type="ECO:0000313" key="9">
    <source>
        <dbReference type="EMBL" id="AMD90196.1"/>
    </source>
</evidence>
<feature type="domain" description="Nitroreductase" evidence="8">
    <location>
        <begin position="15"/>
        <end position="202"/>
    </location>
</feature>
<dbReference type="PANTHER" id="PTHR23026:SF125">
    <property type="entry name" value="OXYGEN-INSENSITIVE NAD(P)H NITROREDUCTASE"/>
    <property type="match status" value="1"/>
</dbReference>
<dbReference type="GO" id="GO:0046857">
    <property type="term" value="F:oxidoreductase activity, acting on other nitrogenous compounds as donors, with NAD or NADP as acceptor"/>
    <property type="evidence" value="ECO:0007669"/>
    <property type="project" value="TreeGrafter"/>
</dbReference>
<evidence type="ECO:0000256" key="6">
    <source>
        <dbReference type="ARBA" id="ARBA00023002"/>
    </source>
</evidence>
<dbReference type="EMBL" id="CP014229">
    <property type="protein sequence ID" value="AMD90196.1"/>
    <property type="molecule type" value="Genomic_DNA"/>
</dbReference>
<keyword evidence="10" id="KW-1185">Reference proteome</keyword>
<keyword evidence="7" id="KW-0520">NAD</keyword>
<evidence type="ECO:0000256" key="7">
    <source>
        <dbReference type="ARBA" id="ARBA00023027"/>
    </source>
</evidence>
<keyword evidence="4" id="KW-0288">FMN</keyword>
<sequence length="223" mass="25571">MSHMTDMLMKAWHFRHACKEFDPKKKISDADFHTILEGGRLSPSSFGFEPWQFLVVQNHGLREKIRAVSWGAQRQLPTASHFVVIMARKPAELDPDSPYIQDTIMRDTQHLSEDISGPRTEKYREFLDKDFALTGNERAGFEWAARQCYIALGNMMTAAALLGVDSCPIEGFHKTDLEDVLAREDLLDTARWGVACMVAFGYRVREPRAKTRRPEEAVVRWVQ</sequence>
<dbReference type="Gene3D" id="3.40.109.10">
    <property type="entry name" value="NADH Oxidase"/>
    <property type="match status" value="1"/>
</dbReference>
<accession>A0A109W4C6</accession>
<dbReference type="SUPFAM" id="SSF55469">
    <property type="entry name" value="FMN-dependent nitroreductase-like"/>
    <property type="match status" value="1"/>
</dbReference>
<evidence type="ECO:0000256" key="2">
    <source>
        <dbReference type="ARBA" id="ARBA00007118"/>
    </source>
</evidence>
<organism evidence="9 10">
    <name type="scientific">Desulfovibrio fairfieldensis</name>
    <dbReference type="NCBI Taxonomy" id="44742"/>
    <lineage>
        <taxon>Bacteria</taxon>
        <taxon>Pseudomonadati</taxon>
        <taxon>Thermodesulfobacteriota</taxon>
        <taxon>Desulfovibrionia</taxon>
        <taxon>Desulfovibrionales</taxon>
        <taxon>Desulfovibrionaceae</taxon>
        <taxon>Desulfovibrio</taxon>
    </lineage>
</organism>
<dbReference type="GO" id="GO:0046256">
    <property type="term" value="P:2,4,6-trinitrotoluene catabolic process"/>
    <property type="evidence" value="ECO:0007669"/>
    <property type="project" value="TreeGrafter"/>
</dbReference>
<dbReference type="PANTHER" id="PTHR23026">
    <property type="entry name" value="NADPH NITROREDUCTASE"/>
    <property type="match status" value="1"/>
</dbReference>
<dbReference type="STRING" id="44742.AXF13_08705"/>
<evidence type="ECO:0000259" key="8">
    <source>
        <dbReference type="Pfam" id="PF00881"/>
    </source>
</evidence>
<dbReference type="GO" id="GO:0005829">
    <property type="term" value="C:cytosol"/>
    <property type="evidence" value="ECO:0007669"/>
    <property type="project" value="TreeGrafter"/>
</dbReference>
<reference evidence="10" key="1">
    <citation type="submission" date="2016-02" db="EMBL/GenBank/DDBJ databases">
        <authorList>
            <person name="Holder M.E."/>
            <person name="Ajami N.J."/>
            <person name="Petrosino J.F."/>
        </authorList>
    </citation>
    <scope>NUCLEOTIDE SEQUENCE [LARGE SCALE GENOMIC DNA]</scope>
    <source>
        <strain evidence="10">CCUG 45958</strain>
    </source>
</reference>
<protein>
    <submittedName>
        <fullName evidence="9">NAD(P)H-dependent oxidoreductase</fullName>
    </submittedName>
</protein>